<dbReference type="EMBL" id="VSRR010001503">
    <property type="protein sequence ID" value="MPC25746.1"/>
    <property type="molecule type" value="Genomic_DNA"/>
</dbReference>
<accession>A0A5B7DXN3</accession>
<dbReference type="Proteomes" id="UP000324222">
    <property type="component" value="Unassembled WGS sequence"/>
</dbReference>
<dbReference type="AlphaFoldDB" id="A0A5B7DXN3"/>
<reference evidence="2 3" key="1">
    <citation type="submission" date="2019-05" db="EMBL/GenBank/DDBJ databases">
        <title>Another draft genome of Portunus trituberculatus and its Hox gene families provides insights of decapod evolution.</title>
        <authorList>
            <person name="Jeong J.-H."/>
            <person name="Song I."/>
            <person name="Kim S."/>
            <person name="Choi T."/>
            <person name="Kim D."/>
            <person name="Ryu S."/>
            <person name="Kim W."/>
        </authorList>
    </citation>
    <scope>NUCLEOTIDE SEQUENCE [LARGE SCALE GENOMIC DNA]</scope>
    <source>
        <tissue evidence="2">Muscle</tissue>
    </source>
</reference>
<evidence type="ECO:0000256" key="1">
    <source>
        <dbReference type="SAM" id="MobiDB-lite"/>
    </source>
</evidence>
<gene>
    <name evidence="2" type="ORF">E2C01_018869</name>
</gene>
<comment type="caution">
    <text evidence="2">The sequence shown here is derived from an EMBL/GenBank/DDBJ whole genome shotgun (WGS) entry which is preliminary data.</text>
</comment>
<sequence>MLPKQTQTNPTYPNSTQHNPTHPNSSLPKPTQPILHPTPHQVRNLHSLRSGAPLPSTPESLASFTAHCSPDKYDSLHRVSEHRLT</sequence>
<feature type="region of interest" description="Disordered" evidence="1">
    <location>
        <begin position="1"/>
        <end position="85"/>
    </location>
</feature>
<keyword evidence="3" id="KW-1185">Reference proteome</keyword>
<evidence type="ECO:0000313" key="2">
    <source>
        <dbReference type="EMBL" id="MPC25746.1"/>
    </source>
</evidence>
<organism evidence="2 3">
    <name type="scientific">Portunus trituberculatus</name>
    <name type="common">Swimming crab</name>
    <name type="synonym">Neptunus trituberculatus</name>
    <dbReference type="NCBI Taxonomy" id="210409"/>
    <lineage>
        <taxon>Eukaryota</taxon>
        <taxon>Metazoa</taxon>
        <taxon>Ecdysozoa</taxon>
        <taxon>Arthropoda</taxon>
        <taxon>Crustacea</taxon>
        <taxon>Multicrustacea</taxon>
        <taxon>Malacostraca</taxon>
        <taxon>Eumalacostraca</taxon>
        <taxon>Eucarida</taxon>
        <taxon>Decapoda</taxon>
        <taxon>Pleocyemata</taxon>
        <taxon>Brachyura</taxon>
        <taxon>Eubrachyura</taxon>
        <taxon>Portunoidea</taxon>
        <taxon>Portunidae</taxon>
        <taxon>Portuninae</taxon>
        <taxon>Portunus</taxon>
    </lineage>
</organism>
<feature type="compositionally biased region" description="Basic and acidic residues" evidence="1">
    <location>
        <begin position="69"/>
        <end position="85"/>
    </location>
</feature>
<name>A0A5B7DXN3_PORTR</name>
<protein>
    <submittedName>
        <fullName evidence="2">Uncharacterized protein</fullName>
    </submittedName>
</protein>
<proteinExistence type="predicted"/>
<evidence type="ECO:0000313" key="3">
    <source>
        <dbReference type="Proteomes" id="UP000324222"/>
    </source>
</evidence>
<feature type="compositionally biased region" description="Polar residues" evidence="1">
    <location>
        <begin position="1"/>
        <end position="29"/>
    </location>
</feature>